<dbReference type="Proteomes" id="UP000823388">
    <property type="component" value="Chromosome 3K"/>
</dbReference>
<evidence type="ECO:0000313" key="3">
    <source>
        <dbReference type="Proteomes" id="UP000823388"/>
    </source>
</evidence>
<evidence type="ECO:0000256" key="1">
    <source>
        <dbReference type="SAM" id="MobiDB-lite"/>
    </source>
</evidence>
<keyword evidence="3" id="KW-1185">Reference proteome</keyword>
<accession>A0A8T0V4D0</accession>
<organism evidence="2 3">
    <name type="scientific">Panicum virgatum</name>
    <name type="common">Blackwell switchgrass</name>
    <dbReference type="NCBI Taxonomy" id="38727"/>
    <lineage>
        <taxon>Eukaryota</taxon>
        <taxon>Viridiplantae</taxon>
        <taxon>Streptophyta</taxon>
        <taxon>Embryophyta</taxon>
        <taxon>Tracheophyta</taxon>
        <taxon>Spermatophyta</taxon>
        <taxon>Magnoliopsida</taxon>
        <taxon>Liliopsida</taxon>
        <taxon>Poales</taxon>
        <taxon>Poaceae</taxon>
        <taxon>PACMAD clade</taxon>
        <taxon>Panicoideae</taxon>
        <taxon>Panicodae</taxon>
        <taxon>Paniceae</taxon>
        <taxon>Panicinae</taxon>
        <taxon>Panicum</taxon>
        <taxon>Panicum sect. Hiantes</taxon>
    </lineage>
</organism>
<feature type="region of interest" description="Disordered" evidence="1">
    <location>
        <begin position="70"/>
        <end position="90"/>
    </location>
</feature>
<proteinExistence type="predicted"/>
<feature type="region of interest" description="Disordered" evidence="1">
    <location>
        <begin position="1"/>
        <end position="56"/>
    </location>
</feature>
<feature type="compositionally biased region" description="Low complexity" evidence="1">
    <location>
        <begin position="43"/>
        <end position="54"/>
    </location>
</feature>
<dbReference type="AlphaFoldDB" id="A0A8T0V4D0"/>
<dbReference type="EMBL" id="CM029041">
    <property type="protein sequence ID" value="KAG2629085.1"/>
    <property type="molecule type" value="Genomic_DNA"/>
</dbReference>
<reference evidence="2" key="1">
    <citation type="submission" date="2020-05" db="EMBL/GenBank/DDBJ databases">
        <title>WGS assembly of Panicum virgatum.</title>
        <authorList>
            <person name="Lovell J.T."/>
            <person name="Jenkins J."/>
            <person name="Shu S."/>
            <person name="Juenger T.E."/>
            <person name="Schmutz J."/>
        </authorList>
    </citation>
    <scope>NUCLEOTIDE SEQUENCE</scope>
    <source>
        <strain evidence="2">AP13</strain>
    </source>
</reference>
<feature type="compositionally biased region" description="Basic and acidic residues" evidence="1">
    <location>
        <begin position="1"/>
        <end position="12"/>
    </location>
</feature>
<gene>
    <name evidence="2" type="ORF">PVAP13_3KG400601</name>
</gene>
<evidence type="ECO:0000313" key="2">
    <source>
        <dbReference type="EMBL" id="KAG2629085.1"/>
    </source>
</evidence>
<feature type="region of interest" description="Disordered" evidence="1">
    <location>
        <begin position="105"/>
        <end position="130"/>
    </location>
</feature>
<name>A0A8T0V4D0_PANVG</name>
<sequence length="192" mass="20070">MAGSDRVEESDFARGGWTSGPGMRGERSLGSRWGETRPGVSLGAATPAAAGAGDAHLHGSTAGGLLAPGCEENEAWGPDGAKQDPGCLWEPPPPQRLVLAMLTSTAPPASPSKTSAPGTPRWGSARTRSPSTIDLNGTCMALVPRHESRFPNGEDEVPFPLPFSLSFAFFCPSSRIASRSPNILPVRGYNFQ</sequence>
<comment type="caution">
    <text evidence="2">The sequence shown here is derived from an EMBL/GenBank/DDBJ whole genome shotgun (WGS) entry which is preliminary data.</text>
</comment>
<protein>
    <submittedName>
        <fullName evidence="2">Uncharacterized protein</fullName>
    </submittedName>
</protein>
<feature type="compositionally biased region" description="Low complexity" evidence="1">
    <location>
        <begin position="105"/>
        <end position="120"/>
    </location>
</feature>